<dbReference type="SUPFAM" id="SSF52317">
    <property type="entry name" value="Class I glutamine amidotransferase-like"/>
    <property type="match status" value="1"/>
</dbReference>
<comment type="caution">
    <text evidence="1">The sequence shown here is derived from an EMBL/GenBank/DDBJ whole genome shotgun (WGS) entry which is preliminary data.</text>
</comment>
<dbReference type="Proteomes" id="UP000682733">
    <property type="component" value="Unassembled WGS sequence"/>
</dbReference>
<proteinExistence type="predicted"/>
<evidence type="ECO:0000313" key="1">
    <source>
        <dbReference type="EMBL" id="CAF1251464.1"/>
    </source>
</evidence>
<gene>
    <name evidence="1" type="ORF">OVA965_LOCUS26298</name>
    <name evidence="2" type="ORF">TMI583_LOCUS27038</name>
</gene>
<dbReference type="AlphaFoldDB" id="A0A8S2EKR0"/>
<accession>A0A8S2EKR0</accession>
<organism evidence="1 3">
    <name type="scientific">Didymodactylos carnosus</name>
    <dbReference type="NCBI Taxonomy" id="1234261"/>
    <lineage>
        <taxon>Eukaryota</taxon>
        <taxon>Metazoa</taxon>
        <taxon>Spiralia</taxon>
        <taxon>Gnathifera</taxon>
        <taxon>Rotifera</taxon>
        <taxon>Eurotatoria</taxon>
        <taxon>Bdelloidea</taxon>
        <taxon>Philodinida</taxon>
        <taxon>Philodinidae</taxon>
        <taxon>Didymodactylos</taxon>
    </lineage>
</organism>
<sequence length="342" mass="38509">MSNLYSSFFSKKNTNDVPAANVYASQQQQQQLQSDKGGSIDHHCEGQGDMRDAYKVGAALAKENLSEQEQKLINEMADDTVIVVPGTYDHIHQVLENLNIKFKTVTQHDLLTYPLREEQTVYVNCASSFPPDVAHHLRKFVENGGQLITTDWALANVLQIAFPEKVRHNGTTTGDEVVGIQVADPNNHLVKGFLPAAKLAEPLWWLESSSYPIEIIDKQNVRVLIRSKELGEKYESDAVLITFDCGKGNVIHMISHFYLQRTETRDQRHQMSAEQITYTLIKLAYGRTKRAIHFATDVNASEGVKLLSKQAKNLNYAQVQSTATSSAFIYNHLAERLTKYKS</sequence>
<dbReference type="EMBL" id="CAJOBA010038318">
    <property type="protein sequence ID" value="CAF4058722.1"/>
    <property type="molecule type" value="Genomic_DNA"/>
</dbReference>
<evidence type="ECO:0000313" key="2">
    <source>
        <dbReference type="EMBL" id="CAF4058722.1"/>
    </source>
</evidence>
<dbReference type="Proteomes" id="UP000677228">
    <property type="component" value="Unassembled WGS sequence"/>
</dbReference>
<name>A0A8S2EKR0_9BILA</name>
<reference evidence="1" key="1">
    <citation type="submission" date="2021-02" db="EMBL/GenBank/DDBJ databases">
        <authorList>
            <person name="Nowell W R."/>
        </authorList>
    </citation>
    <scope>NUCLEOTIDE SEQUENCE</scope>
</reference>
<dbReference type="Gene3D" id="3.40.50.880">
    <property type="match status" value="1"/>
</dbReference>
<evidence type="ECO:0000313" key="3">
    <source>
        <dbReference type="Proteomes" id="UP000677228"/>
    </source>
</evidence>
<protein>
    <submittedName>
        <fullName evidence="1">Uncharacterized protein</fullName>
    </submittedName>
</protein>
<dbReference type="EMBL" id="CAJNOK010016767">
    <property type="protein sequence ID" value="CAF1251464.1"/>
    <property type="molecule type" value="Genomic_DNA"/>
</dbReference>
<dbReference type="InterPro" id="IPR029062">
    <property type="entry name" value="Class_I_gatase-like"/>
</dbReference>